<proteinExistence type="predicted"/>
<dbReference type="EMBL" id="CP001431">
    <property type="protein sequence ID" value="ACT69558.1"/>
    <property type="molecule type" value="Genomic_DNA"/>
</dbReference>
<accession>C6V582</accession>
<gene>
    <name evidence="1" type="ordered locus">NRI_0571</name>
</gene>
<dbReference type="OrthoDB" id="7165283at2"/>
<protein>
    <submittedName>
        <fullName evidence="1">Uncharacterized protein</fullName>
    </submittedName>
</protein>
<evidence type="ECO:0000313" key="2">
    <source>
        <dbReference type="Proteomes" id="UP000001627"/>
    </source>
</evidence>
<dbReference type="RefSeq" id="WP_015816445.1">
    <property type="nucleotide sequence ID" value="NC_013009.1"/>
</dbReference>
<dbReference type="STRING" id="434131.NRI_0571"/>
<dbReference type="KEGG" id="nri:NRI_0571"/>
<keyword evidence="2" id="KW-1185">Reference proteome</keyword>
<sequence>MHSGAVVEVEVDDSKLLVDYRPFYEGVLKGIRNLLFLDKTNPVYLVTQLWSAGPESIEPYSVAIKERVAVNGGVYKGAAKRTSSEAKRIRDANKLMCDLCIVDEQSRDLFIELFEYALCKFVSDCEKQNLPLGSSSVAAVVEGFKEFFSKRPIYMSINVVKGADAVRVGAPKEGYLEGDPGGSCMRFHSVFFRFKREIPQKKEISTTMLLLFLSSLMDFFSVLVVSKESLFKRGGAKVSYEGLRITECSVSPSDAYEAECKKEKMLYIAGEFLAGSRAGRWSFGLDCVEFLTEEELAYLPKRAASSSMAEWRKYHAQLCPDKLCYQGEELSVEEVRLRVCGTHLHNSSSEEAVCPGVSGQSEALSGVVFHRRNSAVLPLENDSSNSSRGGYVVFEPVPTTSASTFEGVPSMLEESAAVESAAAISASMKHA</sequence>
<reference evidence="1 2" key="1">
    <citation type="journal article" date="2009" name="Nucleic Acids Res.">
        <title>Analysis of complete genome sequence of Neorickettsia risticii: causative agent of Potomac horse fever.</title>
        <authorList>
            <person name="Lin M."/>
            <person name="Zhang C."/>
            <person name="Gibson K."/>
            <person name="Rikihisa Y."/>
        </authorList>
    </citation>
    <scope>NUCLEOTIDE SEQUENCE [LARGE SCALE GENOMIC DNA]</scope>
    <source>
        <strain evidence="1 2">Illinois</strain>
    </source>
</reference>
<evidence type="ECO:0000313" key="1">
    <source>
        <dbReference type="EMBL" id="ACT69558.1"/>
    </source>
</evidence>
<dbReference type="Proteomes" id="UP000001627">
    <property type="component" value="Chromosome"/>
</dbReference>
<organism evidence="1 2">
    <name type="scientific">Neorickettsia risticii (strain Illinois)</name>
    <dbReference type="NCBI Taxonomy" id="434131"/>
    <lineage>
        <taxon>Bacteria</taxon>
        <taxon>Pseudomonadati</taxon>
        <taxon>Pseudomonadota</taxon>
        <taxon>Alphaproteobacteria</taxon>
        <taxon>Rickettsiales</taxon>
        <taxon>Anaplasmataceae</taxon>
        <taxon>Neorickettsia</taxon>
    </lineage>
</organism>
<name>C6V582_NEORI</name>
<dbReference type="HOGENOM" id="CLU_635889_0_0_5"/>
<dbReference type="AlphaFoldDB" id="C6V582"/>